<dbReference type="InterPro" id="IPR036508">
    <property type="entry name" value="Chitin-bd_dom_sf"/>
</dbReference>
<organism evidence="3">
    <name type="scientific">Arion vulgaris</name>
    <dbReference type="NCBI Taxonomy" id="1028688"/>
    <lineage>
        <taxon>Eukaryota</taxon>
        <taxon>Metazoa</taxon>
        <taxon>Spiralia</taxon>
        <taxon>Lophotrochozoa</taxon>
        <taxon>Mollusca</taxon>
        <taxon>Gastropoda</taxon>
        <taxon>Heterobranchia</taxon>
        <taxon>Euthyneura</taxon>
        <taxon>Panpulmonata</taxon>
        <taxon>Eupulmonata</taxon>
        <taxon>Stylommatophora</taxon>
        <taxon>Helicina</taxon>
        <taxon>Arionoidea</taxon>
        <taxon>Arionidae</taxon>
        <taxon>Arion</taxon>
    </lineage>
</organism>
<dbReference type="Pfam" id="PF01607">
    <property type="entry name" value="CBM_14"/>
    <property type="match status" value="1"/>
</dbReference>
<feature type="chain" id="PRO_5002110525" description="Chitin-binding type-2 domain-containing protein" evidence="1">
    <location>
        <begin position="17"/>
        <end position="239"/>
    </location>
</feature>
<dbReference type="AlphaFoldDB" id="A0A0B6YCU2"/>
<keyword evidence="1" id="KW-0732">Signal</keyword>
<evidence type="ECO:0000313" key="3">
    <source>
        <dbReference type="EMBL" id="CEK53315.1"/>
    </source>
</evidence>
<dbReference type="GO" id="GO:0008061">
    <property type="term" value="F:chitin binding"/>
    <property type="evidence" value="ECO:0007669"/>
    <property type="project" value="InterPro"/>
</dbReference>
<protein>
    <recommendedName>
        <fullName evidence="2">Chitin-binding type-2 domain-containing protein</fullName>
    </recommendedName>
</protein>
<evidence type="ECO:0000259" key="2">
    <source>
        <dbReference type="PROSITE" id="PS50940"/>
    </source>
</evidence>
<dbReference type="PROSITE" id="PS50940">
    <property type="entry name" value="CHIT_BIND_II"/>
    <property type="match status" value="1"/>
</dbReference>
<dbReference type="SUPFAM" id="SSF57625">
    <property type="entry name" value="Invertebrate chitin-binding proteins"/>
    <property type="match status" value="1"/>
</dbReference>
<accession>A0A0B6YCU2</accession>
<name>A0A0B6YCU2_9EUPU</name>
<dbReference type="EMBL" id="HACG01006450">
    <property type="protein sequence ID" value="CEK53315.1"/>
    <property type="molecule type" value="Transcribed_RNA"/>
</dbReference>
<dbReference type="SMART" id="SM00494">
    <property type="entry name" value="ChtBD2"/>
    <property type="match status" value="2"/>
</dbReference>
<sequence length="239" mass="26820">MLRLAIVASIFACIQTATTPTVTADTSICKGSSSLFPHPTSCQRYTNCSKVAPHSYSRYFKDYEEECPYPHLFDITENKCKHFREAECGSARIAAKEPCEYLKNKCGGAHCEPCQSRLPSCVKRTNGIHAHPMKLWSPYFIECDTERTIGVRWCPKHSPTDSIALFSPDKKACVSRWEIPREQGGLEPSCEGKDDRMYQVANRTDVFYACPGPRVSYCGNGSSFNESTQVCEQTTRKSV</sequence>
<reference evidence="3" key="1">
    <citation type="submission" date="2014-12" db="EMBL/GenBank/DDBJ databases">
        <title>Insight into the proteome of Arion vulgaris.</title>
        <authorList>
            <person name="Aradska J."/>
            <person name="Bulat T."/>
            <person name="Smidak R."/>
            <person name="Sarate P."/>
            <person name="Gangsoo J."/>
            <person name="Sialana F."/>
            <person name="Bilban M."/>
            <person name="Lubec G."/>
        </authorList>
    </citation>
    <scope>NUCLEOTIDE SEQUENCE</scope>
    <source>
        <tissue evidence="3">Skin</tissue>
    </source>
</reference>
<proteinExistence type="predicted"/>
<evidence type="ECO:0000256" key="1">
    <source>
        <dbReference type="SAM" id="SignalP"/>
    </source>
</evidence>
<dbReference type="InterPro" id="IPR002557">
    <property type="entry name" value="Chitin-bd_dom"/>
</dbReference>
<gene>
    <name evidence="3" type="primary">ORF19855</name>
</gene>
<dbReference type="Gene3D" id="2.170.140.10">
    <property type="entry name" value="Chitin binding domain"/>
    <property type="match status" value="1"/>
</dbReference>
<feature type="signal peptide" evidence="1">
    <location>
        <begin position="1"/>
        <end position="16"/>
    </location>
</feature>
<dbReference type="GO" id="GO:0005576">
    <property type="term" value="C:extracellular region"/>
    <property type="evidence" value="ECO:0007669"/>
    <property type="project" value="InterPro"/>
</dbReference>
<feature type="domain" description="Chitin-binding type-2" evidence="2">
    <location>
        <begin position="26"/>
        <end position="90"/>
    </location>
</feature>